<evidence type="ECO:0000256" key="8">
    <source>
        <dbReference type="ARBA" id="ARBA00023157"/>
    </source>
</evidence>
<dbReference type="EMBL" id="GDHC01019295">
    <property type="protein sequence ID" value="JAP99333.1"/>
    <property type="molecule type" value="Transcribed_RNA"/>
</dbReference>
<gene>
    <name evidence="15" type="primary">SCARB1_15</name>
    <name evidence="14" type="synonym">SCARB1_0</name>
    <name evidence="17" type="synonym">SCARB1_13</name>
    <name evidence="16" type="synonym">SCARB1_2</name>
    <name evidence="15" type="ORF">CM83_89025</name>
    <name evidence="14" type="ORF">CM83_89041</name>
    <name evidence="17" type="ORF">g.56515</name>
    <name evidence="16" type="ORF">g.56520</name>
</gene>
<name>A0A0A9XTY0_LYGHE</name>
<dbReference type="GO" id="GO:0005737">
    <property type="term" value="C:cytoplasm"/>
    <property type="evidence" value="ECO:0007669"/>
    <property type="project" value="TreeGrafter"/>
</dbReference>
<organism evidence="15">
    <name type="scientific">Lygus hesperus</name>
    <name type="common">Western plant bug</name>
    <dbReference type="NCBI Taxonomy" id="30085"/>
    <lineage>
        <taxon>Eukaryota</taxon>
        <taxon>Metazoa</taxon>
        <taxon>Ecdysozoa</taxon>
        <taxon>Arthropoda</taxon>
        <taxon>Hexapoda</taxon>
        <taxon>Insecta</taxon>
        <taxon>Pterygota</taxon>
        <taxon>Neoptera</taxon>
        <taxon>Paraneoptera</taxon>
        <taxon>Hemiptera</taxon>
        <taxon>Heteroptera</taxon>
        <taxon>Panheteroptera</taxon>
        <taxon>Cimicomorpha</taxon>
        <taxon>Miridae</taxon>
        <taxon>Mirini</taxon>
        <taxon>Lygus</taxon>
    </lineage>
</organism>
<dbReference type="EMBL" id="GBHO01019507">
    <property type="protein sequence ID" value="JAG24097.1"/>
    <property type="molecule type" value="Transcribed_RNA"/>
</dbReference>
<reference evidence="15" key="1">
    <citation type="journal article" date="2014" name="PLoS ONE">
        <title>Transcriptome-Based Identification of ABC Transporters in the Western Tarnished Plant Bug Lygus hesperus.</title>
        <authorList>
            <person name="Hull J.J."/>
            <person name="Chaney K."/>
            <person name="Geib S.M."/>
            <person name="Fabrick J.A."/>
            <person name="Brent C.S."/>
            <person name="Walsh D."/>
            <person name="Lavine L.C."/>
        </authorList>
    </citation>
    <scope>NUCLEOTIDE SEQUENCE</scope>
</reference>
<sequence>MGEVLYASCPQLGAQIYVSTTEPSPPTLLDKIKNFFVCESIERKKKNKQLPENAFRLRKFLGITILSSVFLVSLVGTGVMWFTDIYVEEIINQMTIREGSEVFEAWRKPPMKPLICIHIFNYTNMAEYKAKVDKKIKLEEVGPYCYRETLEKKNVTFNPDGTVTYGDIRKHEFEPNFSKGSPNDTLVVPNLALVATLGMTKNLSFAAKLLISSFLKYVIHYSSSTVTVTANDFILGYDDKLVKLGMYLAKWTMQDVPFKRFGLLTSRSAITDDTTTVRTGTNDVDRIGIVTAIDGQTKLDAWDSEECNRIDGSDGAFFPRRTINESATLYLFHKDMCRKMPFVFDKEVNFQEGVMAMRFIPAPDMFNTKGTCFCINNTNCAPDGVFDTSPCHVGVPVFMSFPHFLRGDPVLSEPFEGLHPDPDKHDFYIDIQRLLGFTLGTVSRIQLNLQVQKSKGYDSFLKEFPNKLILPIAWLQVSAGEMPESFFRVIYHATFTVKRMQLALRWGCLLITLITFYYLIRYIRRKPTNLNTDPTKENRVASQEMLAGGPSEKTDCCTKL</sequence>
<dbReference type="GO" id="GO:0005901">
    <property type="term" value="C:caveola"/>
    <property type="evidence" value="ECO:0007669"/>
    <property type="project" value="UniProtKB-SubCell"/>
</dbReference>
<dbReference type="EMBL" id="GDHC01000521">
    <property type="protein sequence ID" value="JAQ18108.1"/>
    <property type="molecule type" value="Transcribed_RNA"/>
</dbReference>
<evidence type="ECO:0000256" key="10">
    <source>
        <dbReference type="ARBA" id="ARBA00023180"/>
    </source>
</evidence>
<feature type="transmembrane region" description="Helical" evidence="13">
    <location>
        <begin position="60"/>
        <end position="82"/>
    </location>
</feature>
<dbReference type="PANTHER" id="PTHR11923:SF110">
    <property type="entry name" value="SCAVENGER RECEPTOR CLASS B MEMBER 1"/>
    <property type="match status" value="1"/>
</dbReference>
<dbReference type="EMBL" id="GBHO01028031">
    <property type="protein sequence ID" value="JAG15573.1"/>
    <property type="molecule type" value="Transcribed_RNA"/>
</dbReference>
<evidence type="ECO:0000256" key="3">
    <source>
        <dbReference type="ARBA" id="ARBA00010532"/>
    </source>
</evidence>
<keyword evidence="8" id="KW-1015">Disulfide bond</keyword>
<evidence type="ECO:0000256" key="1">
    <source>
        <dbReference type="ARBA" id="ARBA00004189"/>
    </source>
</evidence>
<reference evidence="16" key="3">
    <citation type="journal article" date="2016" name="Gigascience">
        <title>De novo construction of an expanded transcriptome assembly for the western tarnished plant bug, Lygus hesperus.</title>
        <authorList>
            <person name="Tassone E.E."/>
            <person name="Geib S.M."/>
            <person name="Hall B."/>
            <person name="Fabrick J.A."/>
            <person name="Brent C.S."/>
            <person name="Hull J.J."/>
        </authorList>
    </citation>
    <scope>NUCLEOTIDE SEQUENCE</scope>
</reference>
<protein>
    <recommendedName>
        <fullName evidence="11">Scavenger receptor class B member 1</fullName>
    </recommendedName>
    <alternativeName>
        <fullName evidence="12">SR-BI</fullName>
    </alternativeName>
</protein>
<evidence type="ECO:0000313" key="14">
    <source>
        <dbReference type="EMBL" id="JAG15573.1"/>
    </source>
</evidence>
<evidence type="ECO:0000256" key="6">
    <source>
        <dbReference type="ARBA" id="ARBA00022989"/>
    </source>
</evidence>
<comment type="subcellular location">
    <subcellularLocation>
        <location evidence="2">Cell membrane</location>
        <topology evidence="2">Multi-pass membrane protein</topology>
    </subcellularLocation>
    <subcellularLocation>
        <location evidence="1">Membrane</location>
        <location evidence="1">Caveola</location>
        <topology evidence="1">Multi-pass membrane protein</topology>
    </subcellularLocation>
</comment>
<dbReference type="InterPro" id="IPR002159">
    <property type="entry name" value="CD36_fam"/>
</dbReference>
<accession>A0A0A9XTY0</accession>
<evidence type="ECO:0000256" key="11">
    <source>
        <dbReference type="ARBA" id="ARBA00040821"/>
    </source>
</evidence>
<feature type="transmembrane region" description="Helical" evidence="13">
    <location>
        <begin position="502"/>
        <end position="520"/>
    </location>
</feature>
<keyword evidence="4" id="KW-1003">Cell membrane</keyword>
<evidence type="ECO:0000256" key="9">
    <source>
        <dbReference type="ARBA" id="ARBA00023170"/>
    </source>
</evidence>
<evidence type="ECO:0000313" key="17">
    <source>
        <dbReference type="EMBL" id="JAQ18108.1"/>
    </source>
</evidence>
<keyword evidence="7 13" id="KW-0472">Membrane</keyword>
<evidence type="ECO:0000256" key="12">
    <source>
        <dbReference type="ARBA" id="ARBA00042244"/>
    </source>
</evidence>
<reference evidence="15" key="2">
    <citation type="submission" date="2014-07" db="EMBL/GenBank/DDBJ databases">
        <authorList>
            <person name="Hull J."/>
        </authorList>
    </citation>
    <scope>NUCLEOTIDE SEQUENCE</scope>
</reference>
<evidence type="ECO:0000256" key="7">
    <source>
        <dbReference type="ARBA" id="ARBA00023136"/>
    </source>
</evidence>
<keyword evidence="10" id="KW-0325">Glycoprotein</keyword>
<evidence type="ECO:0000256" key="2">
    <source>
        <dbReference type="ARBA" id="ARBA00004651"/>
    </source>
</evidence>
<dbReference type="PANTHER" id="PTHR11923">
    <property type="entry name" value="SCAVENGER RECEPTOR CLASS B TYPE-1 SR-B1"/>
    <property type="match status" value="1"/>
</dbReference>
<evidence type="ECO:0000256" key="13">
    <source>
        <dbReference type="SAM" id="Phobius"/>
    </source>
</evidence>
<evidence type="ECO:0000256" key="4">
    <source>
        <dbReference type="ARBA" id="ARBA00022475"/>
    </source>
</evidence>
<dbReference type="GO" id="GO:0005044">
    <property type="term" value="F:scavenger receptor activity"/>
    <property type="evidence" value="ECO:0007669"/>
    <property type="project" value="TreeGrafter"/>
</dbReference>
<keyword evidence="5 13" id="KW-0812">Transmembrane</keyword>
<evidence type="ECO:0000313" key="15">
    <source>
        <dbReference type="EMBL" id="JAG24097.1"/>
    </source>
</evidence>
<dbReference type="PRINTS" id="PR01609">
    <property type="entry name" value="CD36FAMILY"/>
</dbReference>
<keyword evidence="6 13" id="KW-1133">Transmembrane helix</keyword>
<evidence type="ECO:0000313" key="16">
    <source>
        <dbReference type="EMBL" id="JAP99333.1"/>
    </source>
</evidence>
<proteinExistence type="inferred from homology"/>
<evidence type="ECO:0000256" key="5">
    <source>
        <dbReference type="ARBA" id="ARBA00022692"/>
    </source>
</evidence>
<comment type="similarity">
    <text evidence="3">Belongs to the CD36 family.</text>
</comment>
<dbReference type="AlphaFoldDB" id="A0A0A9XTY0"/>
<dbReference type="Pfam" id="PF01130">
    <property type="entry name" value="CD36"/>
    <property type="match status" value="1"/>
</dbReference>
<keyword evidence="9 15" id="KW-0675">Receptor</keyword>